<keyword evidence="3" id="KW-1185">Reference proteome</keyword>
<feature type="transmembrane region" description="Helical" evidence="1">
    <location>
        <begin position="186"/>
        <end position="209"/>
    </location>
</feature>
<feature type="transmembrane region" description="Helical" evidence="1">
    <location>
        <begin position="39"/>
        <end position="56"/>
    </location>
</feature>
<feature type="transmembrane region" description="Helical" evidence="1">
    <location>
        <begin position="16"/>
        <end position="33"/>
    </location>
</feature>
<proteinExistence type="predicted"/>
<dbReference type="InterPro" id="IPR025699">
    <property type="entry name" value="ABC2_memb-like"/>
</dbReference>
<evidence type="ECO:0000256" key="1">
    <source>
        <dbReference type="SAM" id="Phobius"/>
    </source>
</evidence>
<gene>
    <name evidence="2" type="ORF">OCV88_10270</name>
</gene>
<name>A0ABT2TKI0_9FIRM</name>
<evidence type="ECO:0000313" key="3">
    <source>
        <dbReference type="Proteomes" id="UP001652442"/>
    </source>
</evidence>
<dbReference type="Proteomes" id="UP001652442">
    <property type="component" value="Unassembled WGS sequence"/>
</dbReference>
<dbReference type="EMBL" id="JAOQJQ010000004">
    <property type="protein sequence ID" value="MCU6762718.1"/>
    <property type="molecule type" value="Genomic_DNA"/>
</dbReference>
<keyword evidence="1" id="KW-0812">Transmembrane</keyword>
<dbReference type="Pfam" id="PF13346">
    <property type="entry name" value="ABC2_membrane_5"/>
    <property type="match status" value="1"/>
</dbReference>
<evidence type="ECO:0000313" key="2">
    <source>
        <dbReference type="EMBL" id="MCU6762718.1"/>
    </source>
</evidence>
<organism evidence="2 3">
    <name type="scientific">Brotonthovivens ammoniilytica</name>
    <dbReference type="NCBI Taxonomy" id="2981725"/>
    <lineage>
        <taxon>Bacteria</taxon>
        <taxon>Bacillati</taxon>
        <taxon>Bacillota</taxon>
        <taxon>Clostridia</taxon>
        <taxon>Lachnospirales</taxon>
        <taxon>Lachnospiraceae</taxon>
        <taxon>Brotonthovivens</taxon>
    </lineage>
</organism>
<sequence>MRGLLRYELSCMKKTIYLYLAFLIIYCLLGVFGRFSDTAGTFVIFFSIFFIIGMLVQWEQYKWDVLTAALPVSRRQIIGSIYILCLIATACGVVLAFLSLAGATLLHGNKTAEYLQEGSIGLAACIAVALIYLAVSVPVIVRFGAAKGRMICIAIFLIPCLILAAFSKSQDFMAAADILERYWHQILLALPVICAAAIILSVIFSMKLYEKKDL</sequence>
<feature type="transmembrane region" description="Helical" evidence="1">
    <location>
        <begin position="120"/>
        <end position="141"/>
    </location>
</feature>
<dbReference type="RefSeq" id="WP_158425425.1">
    <property type="nucleotide sequence ID" value="NZ_JAOQJQ010000004.1"/>
</dbReference>
<accession>A0ABT2TKI0</accession>
<keyword evidence="1" id="KW-0472">Membrane</keyword>
<feature type="transmembrane region" description="Helical" evidence="1">
    <location>
        <begin position="77"/>
        <end position="100"/>
    </location>
</feature>
<reference evidence="2 3" key="1">
    <citation type="journal article" date="2021" name="ISME Commun">
        <title>Automated analysis of genomic sequences facilitates high-throughput and comprehensive description of bacteria.</title>
        <authorList>
            <person name="Hitch T.C.A."/>
        </authorList>
    </citation>
    <scope>NUCLEOTIDE SEQUENCE [LARGE SCALE GENOMIC DNA]</scope>
    <source>
        <strain evidence="2 3">Sanger_109</strain>
    </source>
</reference>
<comment type="caution">
    <text evidence="2">The sequence shown here is derived from an EMBL/GenBank/DDBJ whole genome shotgun (WGS) entry which is preliminary data.</text>
</comment>
<feature type="transmembrane region" description="Helical" evidence="1">
    <location>
        <begin position="148"/>
        <end position="166"/>
    </location>
</feature>
<keyword evidence="1" id="KW-1133">Transmembrane helix</keyword>
<protein>
    <submittedName>
        <fullName evidence="2">ABC-2 transporter permease</fullName>
    </submittedName>
</protein>